<evidence type="ECO:0000313" key="1">
    <source>
        <dbReference type="EMBL" id="AYV78928.1"/>
    </source>
</evidence>
<dbReference type="Gene3D" id="1.25.40.10">
    <property type="entry name" value="Tetratricopeptide repeat domain"/>
    <property type="match status" value="1"/>
</dbReference>
<organism evidence="1">
    <name type="scientific">Edafosvirus sp</name>
    <dbReference type="NCBI Taxonomy" id="2487765"/>
    <lineage>
        <taxon>Viruses</taxon>
        <taxon>Varidnaviria</taxon>
        <taxon>Bamfordvirae</taxon>
        <taxon>Nucleocytoviricota</taxon>
        <taxon>Megaviricetes</taxon>
        <taxon>Imitervirales</taxon>
        <taxon>Mimiviridae</taxon>
        <taxon>Klosneuvirinae</taxon>
    </lineage>
</organism>
<dbReference type="SUPFAM" id="SSF81901">
    <property type="entry name" value="HCP-like"/>
    <property type="match status" value="1"/>
</dbReference>
<name>A0A3G4ZVJ7_9VIRU</name>
<accession>A0A3G4ZVJ7</accession>
<proteinExistence type="predicted"/>
<gene>
    <name evidence="1" type="ORF">Edafosvirus52_2</name>
</gene>
<dbReference type="EMBL" id="MK072117">
    <property type="protein sequence ID" value="AYV78928.1"/>
    <property type="molecule type" value="Genomic_DNA"/>
</dbReference>
<dbReference type="InterPro" id="IPR011990">
    <property type="entry name" value="TPR-like_helical_dom_sf"/>
</dbReference>
<reference evidence="1" key="1">
    <citation type="submission" date="2018-10" db="EMBL/GenBank/DDBJ databases">
        <title>Hidden diversity of soil giant viruses.</title>
        <authorList>
            <person name="Schulz F."/>
            <person name="Alteio L."/>
            <person name="Goudeau D."/>
            <person name="Ryan E.M."/>
            <person name="Malmstrom R.R."/>
            <person name="Blanchard J."/>
            <person name="Woyke T."/>
        </authorList>
    </citation>
    <scope>NUCLEOTIDE SEQUENCE</scope>
    <source>
        <strain evidence="1">EDV1</strain>
    </source>
</reference>
<protein>
    <recommendedName>
        <fullName evidence="2">Sel1 repeat protein</fullName>
    </recommendedName>
</protein>
<evidence type="ECO:0008006" key="2">
    <source>
        <dbReference type="Google" id="ProtNLM"/>
    </source>
</evidence>
<sequence>MGTTPSRKKQCKILAEKNDIDAMLELAGMYENTNRNKANILYKKLAELGNERGMEKLGDFYKNEMAYGINLEQNRKEAIKWYDKVKLTNIACMYKLGMLYRDNNEDILAIDCLKNVTENIYREESINLYTTYKYTEYYLAEIYEKNKDYDKAIFHYENLYRQSCKIELKQSTYYDDEYRIMDRCLTKINDIYEIRENDEIKRLENNIYELEYKNGCQPIIEFKLITEDKQELYKKIKEFMSFGFLYKAKKEYILALDYFETVIDIIEKEQLYGYRSECLNAIDRIYKNIGGKKMIIERLKMRLTKLEGKIENKK</sequence>